<dbReference type="EMBL" id="CAADRP010001682">
    <property type="protein sequence ID" value="VFU47924.1"/>
    <property type="molecule type" value="Genomic_DNA"/>
</dbReference>
<name>A0A6N2MEC9_SALVM</name>
<dbReference type="AlphaFoldDB" id="A0A6N2MEC9"/>
<proteinExistence type="predicted"/>
<evidence type="ECO:0000313" key="1">
    <source>
        <dbReference type="EMBL" id="VFU47924.1"/>
    </source>
</evidence>
<dbReference type="PANTHER" id="PTHR48151">
    <property type="entry name" value="SH3 DOMAIN-CONTAINING PROTEIN"/>
    <property type="match status" value="1"/>
</dbReference>
<gene>
    <name evidence="1" type="ORF">SVIM_LOCUS309981</name>
</gene>
<reference evidence="1" key="1">
    <citation type="submission" date="2019-03" db="EMBL/GenBank/DDBJ databases">
        <authorList>
            <person name="Mank J."/>
            <person name="Almeida P."/>
        </authorList>
    </citation>
    <scope>NUCLEOTIDE SEQUENCE</scope>
    <source>
        <strain evidence="1">78183</strain>
    </source>
</reference>
<dbReference type="InterPro" id="IPR053296">
    <property type="entry name" value="TSET_member_tstB"/>
</dbReference>
<organism evidence="1">
    <name type="scientific">Salix viminalis</name>
    <name type="common">Common osier</name>
    <name type="synonym">Basket willow</name>
    <dbReference type="NCBI Taxonomy" id="40686"/>
    <lineage>
        <taxon>Eukaryota</taxon>
        <taxon>Viridiplantae</taxon>
        <taxon>Streptophyta</taxon>
        <taxon>Embryophyta</taxon>
        <taxon>Tracheophyta</taxon>
        <taxon>Spermatophyta</taxon>
        <taxon>Magnoliopsida</taxon>
        <taxon>eudicotyledons</taxon>
        <taxon>Gunneridae</taxon>
        <taxon>Pentapetalae</taxon>
        <taxon>rosids</taxon>
        <taxon>fabids</taxon>
        <taxon>Malpighiales</taxon>
        <taxon>Salicaceae</taxon>
        <taxon>Saliceae</taxon>
        <taxon>Salix</taxon>
    </lineage>
</organism>
<sequence>MYESKPAPVESDALDDDLVNAWAANLGMMVNEFLAGMGTEAPDVEEENIISRPSVSYDDMWAKTLLESSELEV</sequence>
<accession>A0A6N2MEC9</accession>
<dbReference type="PANTHER" id="PTHR48151:SF3">
    <property type="entry name" value="SH3 DOMAIN-CONTAINING PROTEIN"/>
    <property type="match status" value="1"/>
</dbReference>
<protein>
    <submittedName>
        <fullName evidence="1">Uncharacterized protein</fullName>
    </submittedName>
</protein>